<dbReference type="RefSeq" id="WP_408177607.1">
    <property type="nucleotide sequence ID" value="NZ_JAQQEZ010000008.1"/>
</dbReference>
<sequence length="46" mass="5292">MLASNTIVLKQSIVVSADRICRSPFSIRGAMRLYEQKKRHGQRMSQ</sequence>
<keyword evidence="2" id="KW-1185">Reference proteome</keyword>
<organism evidence="1 2">
    <name type="scientific">Paraburkholderia dipogonis</name>
    <dbReference type="NCBI Taxonomy" id="1211383"/>
    <lineage>
        <taxon>Bacteria</taxon>
        <taxon>Pseudomonadati</taxon>
        <taxon>Pseudomonadota</taxon>
        <taxon>Betaproteobacteria</taxon>
        <taxon>Burkholderiales</taxon>
        <taxon>Burkholderiaceae</taxon>
        <taxon>Paraburkholderia</taxon>
    </lineage>
</organism>
<accession>A0ABW9AR21</accession>
<gene>
    <name evidence="1" type="ORF">PQR57_14475</name>
</gene>
<dbReference type="EMBL" id="JAQQEZ010000008">
    <property type="protein sequence ID" value="MFM0002221.1"/>
    <property type="molecule type" value="Genomic_DNA"/>
</dbReference>
<evidence type="ECO:0000313" key="2">
    <source>
        <dbReference type="Proteomes" id="UP001629230"/>
    </source>
</evidence>
<name>A0ABW9AR21_9BURK</name>
<comment type="caution">
    <text evidence="1">The sequence shown here is derived from an EMBL/GenBank/DDBJ whole genome shotgun (WGS) entry which is preliminary data.</text>
</comment>
<reference evidence="1 2" key="1">
    <citation type="journal article" date="2024" name="Chem. Sci.">
        <title>Discovery of megapolipeptins by genome mining of a Burkholderiales bacteria collection.</title>
        <authorList>
            <person name="Paulo B.S."/>
            <person name="Recchia M.J.J."/>
            <person name="Lee S."/>
            <person name="Fergusson C.H."/>
            <person name="Romanowski S.B."/>
            <person name="Hernandez A."/>
            <person name="Krull N."/>
            <person name="Liu D.Y."/>
            <person name="Cavanagh H."/>
            <person name="Bos A."/>
            <person name="Gray C.A."/>
            <person name="Murphy B.T."/>
            <person name="Linington R.G."/>
            <person name="Eustaquio A.S."/>
        </authorList>
    </citation>
    <scope>NUCLEOTIDE SEQUENCE [LARGE SCALE GENOMIC DNA]</scope>
    <source>
        <strain evidence="1 2">RL17-350-BIC-A</strain>
    </source>
</reference>
<dbReference type="Proteomes" id="UP001629230">
    <property type="component" value="Unassembled WGS sequence"/>
</dbReference>
<proteinExistence type="predicted"/>
<evidence type="ECO:0000313" key="1">
    <source>
        <dbReference type="EMBL" id="MFM0002221.1"/>
    </source>
</evidence>
<protein>
    <submittedName>
        <fullName evidence="1">Uncharacterized protein</fullName>
    </submittedName>
</protein>